<evidence type="ECO:0000313" key="3">
    <source>
        <dbReference type="Proteomes" id="UP001396334"/>
    </source>
</evidence>
<dbReference type="InterPro" id="IPR002156">
    <property type="entry name" value="RNaseH_domain"/>
</dbReference>
<gene>
    <name evidence="2" type="ORF">V6N11_071734</name>
</gene>
<dbReference type="EMBL" id="JBBPBN010000003">
    <property type="protein sequence ID" value="KAK9043389.1"/>
    <property type="molecule type" value="Genomic_DNA"/>
</dbReference>
<dbReference type="Gene3D" id="3.30.420.10">
    <property type="entry name" value="Ribonuclease H-like superfamily/Ribonuclease H"/>
    <property type="match status" value="1"/>
</dbReference>
<evidence type="ECO:0000313" key="2">
    <source>
        <dbReference type="EMBL" id="KAK9043389.1"/>
    </source>
</evidence>
<dbReference type="Proteomes" id="UP001396334">
    <property type="component" value="Unassembled WGS sequence"/>
</dbReference>
<organism evidence="2 3">
    <name type="scientific">Hibiscus sabdariffa</name>
    <name type="common">roselle</name>
    <dbReference type="NCBI Taxonomy" id="183260"/>
    <lineage>
        <taxon>Eukaryota</taxon>
        <taxon>Viridiplantae</taxon>
        <taxon>Streptophyta</taxon>
        <taxon>Embryophyta</taxon>
        <taxon>Tracheophyta</taxon>
        <taxon>Spermatophyta</taxon>
        <taxon>Magnoliopsida</taxon>
        <taxon>eudicotyledons</taxon>
        <taxon>Gunneridae</taxon>
        <taxon>Pentapetalae</taxon>
        <taxon>rosids</taxon>
        <taxon>malvids</taxon>
        <taxon>Malvales</taxon>
        <taxon>Malvaceae</taxon>
        <taxon>Malvoideae</taxon>
        <taxon>Hibiscus</taxon>
    </lineage>
</organism>
<dbReference type="SUPFAM" id="SSF53098">
    <property type="entry name" value="Ribonuclease H-like"/>
    <property type="match status" value="1"/>
</dbReference>
<dbReference type="PANTHER" id="PTHR47723">
    <property type="entry name" value="OS05G0353850 PROTEIN"/>
    <property type="match status" value="1"/>
</dbReference>
<proteinExistence type="predicted"/>
<dbReference type="PANTHER" id="PTHR47723:SF13">
    <property type="entry name" value="PUTATIVE-RELATED"/>
    <property type="match status" value="1"/>
</dbReference>
<accession>A0ABR2U1G4</accession>
<feature type="domain" description="RNase H type-1" evidence="1">
    <location>
        <begin position="17"/>
        <end position="72"/>
    </location>
</feature>
<dbReference type="InterPro" id="IPR053151">
    <property type="entry name" value="RNase_H-like"/>
</dbReference>
<dbReference type="InterPro" id="IPR036397">
    <property type="entry name" value="RNaseH_sf"/>
</dbReference>
<evidence type="ECO:0000259" key="1">
    <source>
        <dbReference type="Pfam" id="PF13456"/>
    </source>
</evidence>
<sequence>MMLFEWRKPPEGWWKLNSDGATASGSGLSSCDDVVRDEDGKWLIGFAQRIGICSIVEAELWAVYEALNTLMSRVNELLLLWLWELAAACCDVWSDICMAYWLLELAMTLG</sequence>
<protein>
    <recommendedName>
        <fullName evidence="1">RNase H type-1 domain-containing protein</fullName>
    </recommendedName>
</protein>
<keyword evidence="3" id="KW-1185">Reference proteome</keyword>
<comment type="caution">
    <text evidence="2">The sequence shown here is derived from an EMBL/GenBank/DDBJ whole genome shotgun (WGS) entry which is preliminary data.</text>
</comment>
<dbReference type="Pfam" id="PF13456">
    <property type="entry name" value="RVT_3"/>
    <property type="match status" value="1"/>
</dbReference>
<dbReference type="PROSITE" id="PS51257">
    <property type="entry name" value="PROKAR_LIPOPROTEIN"/>
    <property type="match status" value="1"/>
</dbReference>
<dbReference type="InterPro" id="IPR044730">
    <property type="entry name" value="RNase_H-like_dom_plant"/>
</dbReference>
<dbReference type="CDD" id="cd06222">
    <property type="entry name" value="RNase_H_like"/>
    <property type="match status" value="1"/>
</dbReference>
<reference evidence="2 3" key="1">
    <citation type="journal article" date="2024" name="G3 (Bethesda)">
        <title>Genome assembly of Hibiscus sabdariffa L. provides insights into metabolisms of medicinal natural products.</title>
        <authorList>
            <person name="Kim T."/>
        </authorList>
    </citation>
    <scope>NUCLEOTIDE SEQUENCE [LARGE SCALE GENOMIC DNA]</scope>
    <source>
        <strain evidence="2">TK-2024</strain>
        <tissue evidence="2">Old leaves</tissue>
    </source>
</reference>
<name>A0ABR2U1G4_9ROSI</name>
<dbReference type="InterPro" id="IPR012337">
    <property type="entry name" value="RNaseH-like_sf"/>
</dbReference>